<dbReference type="Pfam" id="PF09619">
    <property type="entry name" value="YscW"/>
    <property type="match status" value="1"/>
</dbReference>
<dbReference type="EMBL" id="SDPQ02000003">
    <property type="protein sequence ID" value="KAA1395670.1"/>
    <property type="molecule type" value="Genomic_DNA"/>
</dbReference>
<organism evidence="1 2">
    <name type="scientific">Aeromicrobium ginsengisoli</name>
    <dbReference type="NCBI Taxonomy" id="363867"/>
    <lineage>
        <taxon>Bacteria</taxon>
        <taxon>Bacillati</taxon>
        <taxon>Actinomycetota</taxon>
        <taxon>Actinomycetes</taxon>
        <taxon>Propionibacteriales</taxon>
        <taxon>Nocardioidaceae</taxon>
        <taxon>Aeromicrobium</taxon>
    </lineage>
</organism>
<protein>
    <submittedName>
        <fullName evidence="1">Uncharacterized protein</fullName>
    </submittedName>
</protein>
<dbReference type="AlphaFoldDB" id="A0A5M4FCQ7"/>
<dbReference type="RefSeq" id="WP_149690329.1">
    <property type="nucleotide sequence ID" value="NZ_SDPQ02000003.1"/>
</dbReference>
<dbReference type="InterPro" id="IPR039366">
    <property type="entry name" value="Pilotin"/>
</dbReference>
<reference evidence="1" key="1">
    <citation type="submission" date="2019-09" db="EMBL/GenBank/DDBJ databases">
        <authorList>
            <person name="Li J."/>
        </authorList>
    </citation>
    <scope>NUCLEOTIDE SEQUENCE [LARGE SCALE GENOMIC DNA]</scope>
    <source>
        <strain evidence="1">JCM 14732</strain>
    </source>
</reference>
<accession>A0A5M4FCQ7</accession>
<dbReference type="Proteomes" id="UP000380867">
    <property type="component" value="Unassembled WGS sequence"/>
</dbReference>
<gene>
    <name evidence="1" type="ORF">ESP70_016100</name>
</gene>
<name>A0A5M4FCQ7_9ACTN</name>
<evidence type="ECO:0000313" key="2">
    <source>
        <dbReference type="Proteomes" id="UP000380867"/>
    </source>
</evidence>
<comment type="caution">
    <text evidence="1">The sequence shown here is derived from an EMBL/GenBank/DDBJ whole genome shotgun (WGS) entry which is preliminary data.</text>
</comment>
<proteinExistence type="predicted"/>
<dbReference type="OrthoDB" id="3748452at2"/>
<sequence>MASEHVLTVTGTVLFRERIAVPPGAVATVKLVDTEGEVLAASAIDAPGVPAEFSLTVDPTLVAAPDKLLIWAMLRTEVGVWGTTELVPVEGDAAEVLLTKIDE</sequence>
<keyword evidence="2" id="KW-1185">Reference proteome</keyword>
<evidence type="ECO:0000313" key="1">
    <source>
        <dbReference type="EMBL" id="KAA1395670.1"/>
    </source>
</evidence>